<sequence length="284" mass="32819">MNFFKTPSWLDQFQFPFESFDQIPNEVFDQINCDLDKIQKPDPLVSIVIAAWNEEINILKCVASLSKMRTEIPLEIIVINNNSKDNTQKTLDQLHVKSLFEIKQGCGPARQLGQENAAGKYILLADADCLYPDCWVDEMIKVLSKQDVVCVYGRYSFLNEVHYPRWQLAIFEKMKDVVAEYRHINRPYFNAYGISMGFIKELGLRVGFIQTGFWGDDGQLCLALMKYGKVKQVRSNKARAWTSPRTLQRDGGFGQALRSRLIKELKRFTFNLHSKLPKDQDFGK</sequence>
<dbReference type="EMBL" id="FUYR01000003">
    <property type="protein sequence ID" value="SKB82355.1"/>
    <property type="molecule type" value="Genomic_DNA"/>
</dbReference>
<evidence type="ECO:0000259" key="6">
    <source>
        <dbReference type="Pfam" id="PF00535"/>
    </source>
</evidence>
<protein>
    <submittedName>
        <fullName evidence="7">Glycosyltransferase involved in cell wall bisynthesis</fullName>
    </submittedName>
</protein>
<keyword evidence="4 7" id="KW-0808">Transferase</keyword>
<dbReference type="STRING" id="572036.SAMN05661099_2943"/>
<evidence type="ECO:0000256" key="5">
    <source>
        <dbReference type="ARBA" id="ARBA00023136"/>
    </source>
</evidence>
<dbReference type="AlphaFoldDB" id="A0A1T5EEZ6"/>
<evidence type="ECO:0000256" key="3">
    <source>
        <dbReference type="ARBA" id="ARBA00022676"/>
    </source>
</evidence>
<keyword evidence="2" id="KW-1003">Cell membrane</keyword>
<comment type="subcellular location">
    <subcellularLocation>
        <location evidence="1">Cell membrane</location>
    </subcellularLocation>
</comment>
<keyword evidence="5" id="KW-0472">Membrane</keyword>
<evidence type="ECO:0000256" key="1">
    <source>
        <dbReference type="ARBA" id="ARBA00004236"/>
    </source>
</evidence>
<keyword evidence="3" id="KW-0328">Glycosyltransferase</keyword>
<evidence type="ECO:0000256" key="4">
    <source>
        <dbReference type="ARBA" id="ARBA00022679"/>
    </source>
</evidence>
<dbReference type="InterPro" id="IPR029044">
    <property type="entry name" value="Nucleotide-diphossugar_trans"/>
</dbReference>
<dbReference type="InterPro" id="IPR001173">
    <property type="entry name" value="Glyco_trans_2-like"/>
</dbReference>
<name>A0A1T5EEZ6_9SPHI</name>
<proteinExistence type="predicted"/>
<accession>A0A1T5EEZ6</accession>
<gene>
    <name evidence="7" type="ORF">SAMN05661099_2943</name>
</gene>
<dbReference type="PANTHER" id="PTHR43646">
    <property type="entry name" value="GLYCOSYLTRANSFERASE"/>
    <property type="match status" value="1"/>
</dbReference>
<dbReference type="PANTHER" id="PTHR43646:SF2">
    <property type="entry name" value="GLYCOSYLTRANSFERASE 2-LIKE DOMAIN-CONTAINING PROTEIN"/>
    <property type="match status" value="1"/>
</dbReference>
<dbReference type="GO" id="GO:0005886">
    <property type="term" value="C:plasma membrane"/>
    <property type="evidence" value="ECO:0007669"/>
    <property type="project" value="UniProtKB-SubCell"/>
</dbReference>
<dbReference type="Gene3D" id="3.90.550.10">
    <property type="entry name" value="Spore Coat Polysaccharide Biosynthesis Protein SpsA, Chain A"/>
    <property type="match status" value="1"/>
</dbReference>
<dbReference type="SUPFAM" id="SSF53448">
    <property type="entry name" value="Nucleotide-diphospho-sugar transferases"/>
    <property type="match status" value="1"/>
</dbReference>
<dbReference type="OrthoDB" id="1016922at2"/>
<feature type="domain" description="Glycosyltransferase 2-like" evidence="6">
    <location>
        <begin position="46"/>
        <end position="175"/>
    </location>
</feature>
<dbReference type="RefSeq" id="WP_079703457.1">
    <property type="nucleotide sequence ID" value="NZ_FUYR01000003.1"/>
</dbReference>
<reference evidence="8" key="1">
    <citation type="submission" date="2017-02" db="EMBL/GenBank/DDBJ databases">
        <authorList>
            <person name="Varghese N."/>
            <person name="Submissions S."/>
        </authorList>
    </citation>
    <scope>NUCLEOTIDE SEQUENCE [LARGE SCALE GENOMIC DNA]</scope>
    <source>
        <strain evidence="8">DSM 22385</strain>
    </source>
</reference>
<organism evidence="7 8">
    <name type="scientific">Daejeonella lutea</name>
    <dbReference type="NCBI Taxonomy" id="572036"/>
    <lineage>
        <taxon>Bacteria</taxon>
        <taxon>Pseudomonadati</taxon>
        <taxon>Bacteroidota</taxon>
        <taxon>Sphingobacteriia</taxon>
        <taxon>Sphingobacteriales</taxon>
        <taxon>Sphingobacteriaceae</taxon>
        <taxon>Daejeonella</taxon>
    </lineage>
</organism>
<dbReference type="GO" id="GO:0016757">
    <property type="term" value="F:glycosyltransferase activity"/>
    <property type="evidence" value="ECO:0007669"/>
    <property type="project" value="UniProtKB-KW"/>
</dbReference>
<evidence type="ECO:0000313" key="7">
    <source>
        <dbReference type="EMBL" id="SKB82355.1"/>
    </source>
</evidence>
<dbReference type="Pfam" id="PF00535">
    <property type="entry name" value="Glycos_transf_2"/>
    <property type="match status" value="1"/>
</dbReference>
<evidence type="ECO:0000256" key="2">
    <source>
        <dbReference type="ARBA" id="ARBA00022475"/>
    </source>
</evidence>
<keyword evidence="8" id="KW-1185">Reference proteome</keyword>
<dbReference type="CDD" id="cd00761">
    <property type="entry name" value="Glyco_tranf_GTA_type"/>
    <property type="match status" value="1"/>
</dbReference>
<dbReference type="Proteomes" id="UP000189981">
    <property type="component" value="Unassembled WGS sequence"/>
</dbReference>
<evidence type="ECO:0000313" key="8">
    <source>
        <dbReference type="Proteomes" id="UP000189981"/>
    </source>
</evidence>